<evidence type="ECO:0000256" key="9">
    <source>
        <dbReference type="ARBA" id="ARBA00076414"/>
    </source>
</evidence>
<accession>A0A4D6YM37</accession>
<dbReference type="Gene3D" id="2.30.22.10">
    <property type="entry name" value="Head domain of nucleotide exchange factor GrpE"/>
    <property type="match status" value="1"/>
</dbReference>
<dbReference type="SUPFAM" id="SSF58014">
    <property type="entry name" value="Coiled-coil domain of nucleotide exchange factor GrpE"/>
    <property type="match status" value="1"/>
</dbReference>
<dbReference type="GO" id="GO:0006457">
    <property type="term" value="P:protein folding"/>
    <property type="evidence" value="ECO:0007669"/>
    <property type="project" value="InterPro"/>
</dbReference>
<evidence type="ECO:0000256" key="10">
    <source>
        <dbReference type="HAMAP-Rule" id="MF_01151"/>
    </source>
</evidence>
<dbReference type="InterPro" id="IPR013805">
    <property type="entry name" value="GrpE_CC"/>
</dbReference>
<evidence type="ECO:0000256" key="8">
    <source>
        <dbReference type="ARBA" id="ARBA00072274"/>
    </source>
</evidence>
<dbReference type="GO" id="GO:0051082">
    <property type="term" value="F:unfolded protein binding"/>
    <property type="evidence" value="ECO:0007669"/>
    <property type="project" value="TreeGrafter"/>
</dbReference>
<dbReference type="HAMAP" id="MF_01151">
    <property type="entry name" value="GrpE"/>
    <property type="match status" value="1"/>
</dbReference>
<evidence type="ECO:0000256" key="5">
    <source>
        <dbReference type="ARBA" id="ARBA00023016"/>
    </source>
</evidence>
<dbReference type="Pfam" id="PF01025">
    <property type="entry name" value="GrpE"/>
    <property type="match status" value="1"/>
</dbReference>
<dbReference type="GO" id="GO:0051087">
    <property type="term" value="F:protein-folding chaperone binding"/>
    <property type="evidence" value="ECO:0007669"/>
    <property type="project" value="InterPro"/>
</dbReference>
<dbReference type="SUPFAM" id="SSF51064">
    <property type="entry name" value="Head domain of nucleotide exchange factor GrpE"/>
    <property type="match status" value="1"/>
</dbReference>
<comment type="function">
    <text evidence="7 10 11">Participates actively in the response to hyperosmotic and heat shock by preventing the aggregation of stress-denatured proteins, in association with DnaK and GrpE. It is the nucleotide exchange factor for DnaK and may function as a thermosensor. Unfolded proteins bind initially to DnaJ; upon interaction with the DnaJ-bound protein, DnaK hydrolyzes its bound ATP, resulting in the formation of a stable complex. GrpE releases ADP from DnaK; ATP binding to DnaK triggers the release of the substrate protein, thus completing the reaction cycle. Several rounds of ATP-dependent interactions between DnaJ, DnaK and GrpE are required for fully efficient folding.</text>
</comment>
<dbReference type="InterPro" id="IPR000740">
    <property type="entry name" value="GrpE"/>
</dbReference>
<evidence type="ECO:0000256" key="4">
    <source>
        <dbReference type="ARBA" id="ARBA00022490"/>
    </source>
</evidence>
<dbReference type="AlphaFoldDB" id="A0A4D6YM37"/>
<evidence type="ECO:0000256" key="6">
    <source>
        <dbReference type="ARBA" id="ARBA00023186"/>
    </source>
</evidence>
<evidence type="ECO:0000313" key="14">
    <source>
        <dbReference type="Proteomes" id="UP000298603"/>
    </source>
</evidence>
<comment type="subcellular location">
    <subcellularLocation>
        <location evidence="1 10">Cytoplasm</location>
    </subcellularLocation>
</comment>
<evidence type="ECO:0000256" key="1">
    <source>
        <dbReference type="ARBA" id="ARBA00004496"/>
    </source>
</evidence>
<keyword evidence="4 10" id="KW-0963">Cytoplasm</keyword>
<evidence type="ECO:0000256" key="11">
    <source>
        <dbReference type="RuleBase" id="RU000639"/>
    </source>
</evidence>
<organism evidence="13 14">
    <name type="scientific">Buchnera aphidicola</name>
    <name type="common">Therioaphis trifolii</name>
    <dbReference type="NCBI Taxonomy" id="1241884"/>
    <lineage>
        <taxon>Bacteria</taxon>
        <taxon>Pseudomonadati</taxon>
        <taxon>Pseudomonadota</taxon>
        <taxon>Gammaproteobacteria</taxon>
        <taxon>Enterobacterales</taxon>
        <taxon>Erwiniaceae</taxon>
        <taxon>Buchnera</taxon>
    </lineage>
</organism>
<evidence type="ECO:0000256" key="7">
    <source>
        <dbReference type="ARBA" id="ARBA00053401"/>
    </source>
</evidence>
<dbReference type="OrthoDB" id="9789811at2"/>
<protein>
    <recommendedName>
        <fullName evidence="8 10">Protein GrpE</fullName>
    </recommendedName>
    <alternativeName>
        <fullName evidence="9 10">HSP-70 cofactor</fullName>
    </alternativeName>
</protein>
<dbReference type="CDD" id="cd00446">
    <property type="entry name" value="GrpE"/>
    <property type="match status" value="1"/>
</dbReference>
<comment type="subunit">
    <text evidence="3 10">Homodimer.</text>
</comment>
<dbReference type="GO" id="GO:0000774">
    <property type="term" value="F:adenyl-nucleotide exchange factor activity"/>
    <property type="evidence" value="ECO:0007669"/>
    <property type="project" value="InterPro"/>
</dbReference>
<dbReference type="EMBL" id="CP032996">
    <property type="protein sequence ID" value="QCI27170.1"/>
    <property type="molecule type" value="Genomic_DNA"/>
</dbReference>
<dbReference type="GO" id="GO:0042803">
    <property type="term" value="F:protein homodimerization activity"/>
    <property type="evidence" value="ECO:0007669"/>
    <property type="project" value="InterPro"/>
</dbReference>
<name>A0A4D6YM37_9GAMM</name>
<evidence type="ECO:0000256" key="3">
    <source>
        <dbReference type="ARBA" id="ARBA00011738"/>
    </source>
</evidence>
<dbReference type="InterPro" id="IPR009012">
    <property type="entry name" value="GrpE_head"/>
</dbReference>
<proteinExistence type="inferred from homology"/>
<comment type="similarity">
    <text evidence="2 10 12">Belongs to the GrpE family.</text>
</comment>
<dbReference type="PRINTS" id="PR00773">
    <property type="entry name" value="GRPEPROTEIN"/>
</dbReference>
<dbReference type="PANTHER" id="PTHR21237">
    <property type="entry name" value="GRPE PROTEIN"/>
    <property type="match status" value="1"/>
</dbReference>
<dbReference type="PANTHER" id="PTHR21237:SF23">
    <property type="entry name" value="GRPE PROTEIN HOMOLOG, MITOCHONDRIAL"/>
    <property type="match status" value="1"/>
</dbReference>
<dbReference type="PROSITE" id="PS01071">
    <property type="entry name" value="GRPE"/>
    <property type="match status" value="1"/>
</dbReference>
<gene>
    <name evidence="10 13" type="primary">grpE</name>
    <name evidence="13" type="ORF">D9V81_00880</name>
</gene>
<dbReference type="GO" id="GO:0005737">
    <property type="term" value="C:cytoplasm"/>
    <property type="evidence" value="ECO:0007669"/>
    <property type="project" value="UniProtKB-SubCell"/>
</dbReference>
<evidence type="ECO:0000256" key="2">
    <source>
        <dbReference type="ARBA" id="ARBA00009054"/>
    </source>
</evidence>
<keyword evidence="14" id="KW-1185">Reference proteome</keyword>
<reference evidence="13 14" key="1">
    <citation type="submission" date="2018-10" db="EMBL/GenBank/DDBJ databases">
        <title>Comparative functional genomics of the obligate endosymbiont Buchnera aphidicola.</title>
        <authorList>
            <person name="Chong R.A."/>
        </authorList>
    </citation>
    <scope>NUCLEOTIDE SEQUENCE [LARGE SCALE GENOMIC DNA]</scope>
    <source>
        <strain evidence="13 14">Tma</strain>
    </source>
</reference>
<keyword evidence="6 10" id="KW-0143">Chaperone</keyword>
<evidence type="ECO:0000256" key="12">
    <source>
        <dbReference type="RuleBase" id="RU004478"/>
    </source>
</evidence>
<evidence type="ECO:0000313" key="13">
    <source>
        <dbReference type="EMBL" id="QCI27170.1"/>
    </source>
</evidence>
<dbReference type="Proteomes" id="UP000298603">
    <property type="component" value="Chromosome"/>
</dbReference>
<dbReference type="RefSeq" id="WP_158349435.1">
    <property type="nucleotide sequence ID" value="NZ_CP032996.1"/>
</dbReference>
<sequence>MKNTINHVNNLILDEKKNISFIKKKSEKDLKIILHRIKKDIHNTHKYSLSKIIKYILSDIDNLEKSIHLSSLNKNLNFITKELKNILKYFFQLFKQYNITVINQTNIKFNPKIHEAIAISYSKEIKSNYIITIMQKGYLLHKRLLRPAMVLVSK</sequence>
<dbReference type="FunFam" id="2.30.22.10:FF:000001">
    <property type="entry name" value="Protein GrpE"/>
    <property type="match status" value="1"/>
</dbReference>
<keyword evidence="5 10" id="KW-0346">Stress response</keyword>